<reference evidence="3" key="1">
    <citation type="submission" date="2021-01" db="EMBL/GenBank/DDBJ databases">
        <authorList>
            <person name="Kaushik A."/>
        </authorList>
    </citation>
    <scope>NUCLEOTIDE SEQUENCE</scope>
    <source>
        <strain evidence="3">AG4-R118</strain>
    </source>
</reference>
<proteinExistence type="predicted"/>
<dbReference type="Proteomes" id="UP000663888">
    <property type="component" value="Unassembled WGS sequence"/>
</dbReference>
<dbReference type="InterPro" id="IPR024983">
    <property type="entry name" value="CHAT_dom"/>
</dbReference>
<feature type="region of interest" description="Disordered" evidence="1">
    <location>
        <begin position="39"/>
        <end position="68"/>
    </location>
</feature>
<evidence type="ECO:0000259" key="2">
    <source>
        <dbReference type="Pfam" id="PF12770"/>
    </source>
</evidence>
<dbReference type="EMBL" id="CAJMWX010001828">
    <property type="protein sequence ID" value="CAE6506556.1"/>
    <property type="molecule type" value="Genomic_DNA"/>
</dbReference>
<dbReference type="Gene3D" id="1.25.40.10">
    <property type="entry name" value="Tetratricopeptide repeat domain"/>
    <property type="match status" value="2"/>
</dbReference>
<protein>
    <recommendedName>
        <fullName evidence="2">CHAT domain-containing protein</fullName>
    </recommendedName>
</protein>
<comment type="caution">
    <text evidence="3">The sequence shown here is derived from an EMBL/GenBank/DDBJ whole genome shotgun (WGS) entry which is preliminary data.</text>
</comment>
<sequence length="965" mass="108000">MGETIETDPNSPEAAKYASNILWRIYGCCMRRKLQEESHSKTQETSVQLSEWGAQCEGEPRVSGLDTGSDSKYEELHQLGKSHRDQFRRFGELGDLEKSIEYHSRAFALIPDGHPDQPREFGNLGLSYTDRFGRLKKLEDLEKAMECNSRAFALTPSDHPDSPRWLANLGVSYNDRFRHLGELEDLEKAIECGSRAVTLALNGHPDLPRWLANLGMFYTDRFQHLGELKDLDKAMEHKSRAVDSTPDDHPELPRRLANLGMTYTDRFRRLGRLQDIEKAIECNSRAVALTPDDNPIQSRQLSTLAVSYSDRFHHTGKLEDAEKAIEYGSRAAGLLSNGHPELAGRLSNLGVFHTSRFWQSGGLADLDKAMEHKSLAVESTPEGDPTLPFKYFQLAISYFLHYLLTNDRSYSDKTLDSFRKASQQPTGAPRNKFQYATTWANLASKDSSLSCLEAYQVAINLLPQFIWLGASTNQRYQDLLAAGNLAVNAATVAVLASDYPLALEWLEHARCVVWNQSLMLRSPLDQLHTFHPELAANLQKIANQLNSTSSETQYSRVLSSDSETLEQVAQKRRRLAKEYHILLAEVRRLPDFEDFLQATKANILTRAARNGPIVVINCHADRCDALFIFPGRDDISHLSLPDFTQEKAQQARFQIVKSLAHKGIRERGIRTLQQPGHKDRFVSVLLTLWNVIVKPVLDFLGYTNDVPMENLPHITWCPTGALSFLPLHAAGDYDQPGSRIFDYVISSYTPTLTALLAGTPRSLNHDCRVLAIGQAATPGRSPLPGTVDELAYMKSHTQNKVEYSELIDNQATTTAVLDAMEQHDWVHLACHAHQNVEDPTKSGFFLHDGTLDLASINRRSFKNKGLAFLSACQTATGDERLPDESIHLASGMLMAGYPSVIATMWSVSDRDAPFVTDKVYAELMKDGKIGNGEAGKALHFATAALRDKIGEKEFGRWVPYIHIGS</sequence>
<feature type="domain" description="CHAT" evidence="2">
    <location>
        <begin position="687"/>
        <end position="965"/>
    </location>
</feature>
<dbReference type="PANTHER" id="PTHR10098:SF108">
    <property type="entry name" value="TETRATRICOPEPTIDE REPEAT PROTEIN 28"/>
    <property type="match status" value="1"/>
</dbReference>
<evidence type="ECO:0000313" key="3">
    <source>
        <dbReference type="EMBL" id="CAE6506556.1"/>
    </source>
</evidence>
<gene>
    <name evidence="3" type="ORF">RDB_LOCUS160678</name>
</gene>
<dbReference type="InterPro" id="IPR011990">
    <property type="entry name" value="TPR-like_helical_dom_sf"/>
</dbReference>
<dbReference type="PANTHER" id="PTHR10098">
    <property type="entry name" value="RAPSYN-RELATED"/>
    <property type="match status" value="1"/>
</dbReference>
<evidence type="ECO:0000313" key="4">
    <source>
        <dbReference type="Proteomes" id="UP000663888"/>
    </source>
</evidence>
<dbReference type="Pfam" id="PF12770">
    <property type="entry name" value="CHAT"/>
    <property type="match status" value="1"/>
</dbReference>
<evidence type="ECO:0000256" key="1">
    <source>
        <dbReference type="SAM" id="MobiDB-lite"/>
    </source>
</evidence>
<organism evidence="3 4">
    <name type="scientific">Rhizoctonia solani</name>
    <dbReference type="NCBI Taxonomy" id="456999"/>
    <lineage>
        <taxon>Eukaryota</taxon>
        <taxon>Fungi</taxon>
        <taxon>Dikarya</taxon>
        <taxon>Basidiomycota</taxon>
        <taxon>Agaricomycotina</taxon>
        <taxon>Agaricomycetes</taxon>
        <taxon>Cantharellales</taxon>
        <taxon>Ceratobasidiaceae</taxon>
        <taxon>Rhizoctonia</taxon>
    </lineage>
</organism>
<name>A0A8H3HDX1_9AGAM</name>
<dbReference type="AlphaFoldDB" id="A0A8H3HDX1"/>
<dbReference type="SUPFAM" id="SSF81901">
    <property type="entry name" value="HCP-like"/>
    <property type="match status" value="1"/>
</dbReference>
<accession>A0A8H3HDX1</accession>